<reference evidence="2" key="1">
    <citation type="submission" date="2022-09" db="EMBL/GenBank/DDBJ databases">
        <title>Isolation and characterization of 3-chlorobenzoate degrading bacteria from soils in Shizuoka.</title>
        <authorList>
            <person name="Ifat A."/>
            <person name="Ogawa N."/>
            <person name="Kimbara K."/>
            <person name="Moriuchi R."/>
            <person name="Dohra H."/>
            <person name="Shintani M."/>
        </authorList>
    </citation>
    <scope>NUCLEOTIDE SEQUENCE</scope>
    <source>
        <strain evidence="2">19CS4-2</strain>
    </source>
</reference>
<evidence type="ECO:0000259" key="1">
    <source>
        <dbReference type="Pfam" id="PF13649"/>
    </source>
</evidence>
<dbReference type="Pfam" id="PF13649">
    <property type="entry name" value="Methyltransf_25"/>
    <property type="match status" value="1"/>
</dbReference>
<dbReference type="AlphaFoldDB" id="A0AA37IC57"/>
<protein>
    <recommendedName>
        <fullName evidence="1">Methyltransferase domain-containing protein</fullName>
    </recommendedName>
</protein>
<feature type="domain" description="Methyltransferase" evidence="1">
    <location>
        <begin position="96"/>
        <end position="193"/>
    </location>
</feature>
<dbReference type="Gene3D" id="3.40.50.150">
    <property type="entry name" value="Vaccinia Virus protein VP39"/>
    <property type="match status" value="1"/>
</dbReference>
<dbReference type="InterPro" id="IPR029063">
    <property type="entry name" value="SAM-dependent_MTases_sf"/>
</dbReference>
<dbReference type="SUPFAM" id="SSF53335">
    <property type="entry name" value="S-adenosyl-L-methionine-dependent methyltransferases"/>
    <property type="match status" value="1"/>
</dbReference>
<name>A0AA37IC57_9BURK</name>
<dbReference type="PANTHER" id="PTHR43591:SF24">
    <property type="entry name" value="2-METHOXY-6-POLYPRENYL-1,4-BENZOQUINOL METHYLASE, MITOCHONDRIAL"/>
    <property type="match status" value="1"/>
</dbReference>
<dbReference type="Proteomes" id="UP001055111">
    <property type="component" value="Unassembled WGS sequence"/>
</dbReference>
<dbReference type="GO" id="GO:0008168">
    <property type="term" value="F:methyltransferase activity"/>
    <property type="evidence" value="ECO:0007669"/>
    <property type="project" value="TreeGrafter"/>
</dbReference>
<comment type="caution">
    <text evidence="2">The sequence shown here is derived from an EMBL/GenBank/DDBJ whole genome shotgun (WGS) entry which is preliminary data.</text>
</comment>
<gene>
    <name evidence="2" type="ORF">CBA19CS42_15905</name>
</gene>
<accession>A0AA37IC57</accession>
<dbReference type="InterPro" id="IPR041698">
    <property type="entry name" value="Methyltransf_25"/>
</dbReference>
<organism evidence="2 3">
    <name type="scientific">Caballeronia novacaledonica</name>
    <dbReference type="NCBI Taxonomy" id="1544861"/>
    <lineage>
        <taxon>Bacteria</taxon>
        <taxon>Pseudomonadati</taxon>
        <taxon>Pseudomonadota</taxon>
        <taxon>Betaproteobacteria</taxon>
        <taxon>Burkholderiales</taxon>
        <taxon>Burkholderiaceae</taxon>
        <taxon>Caballeronia</taxon>
    </lineage>
</organism>
<dbReference type="CDD" id="cd02440">
    <property type="entry name" value="AdoMet_MTases"/>
    <property type="match status" value="1"/>
</dbReference>
<sequence>MRALIDSLRKKRPYNAEWVREFFLTPLVDLSEKDARYAGIWTPQQELGAEKVGISEQFLANAEIYHHRYSHANFLVDLLGKAIGPTSNAGLKSPTVLDIGTGSGKNSLFPMLHFYPDARFVATDLSPDLLAILQRYAAAQSLSGQIACVCTDAMKDYFAPASFDIVTGIAILHHLLDPSLAIKAAFDALKDGGIAVFYEPFEGFGLITMTYERIIEEAHRQSESVDSRAVDLMRAMVTDIDARRGTDKSDSRFRYMDDKWLFTRTYIEEVAANVGFRSTKVIAQSTAADAFRKHVERNLQNGRELGPEALPAWAWRHIDQLDDSFSPEMKSDLVVSGVIVLRK</sequence>
<dbReference type="EMBL" id="BPUS01000005">
    <property type="protein sequence ID" value="GJH26019.1"/>
    <property type="molecule type" value="Genomic_DNA"/>
</dbReference>
<evidence type="ECO:0000313" key="3">
    <source>
        <dbReference type="Proteomes" id="UP001055111"/>
    </source>
</evidence>
<evidence type="ECO:0000313" key="2">
    <source>
        <dbReference type="EMBL" id="GJH26019.1"/>
    </source>
</evidence>
<dbReference type="RefSeq" id="WP_238212636.1">
    <property type="nucleotide sequence ID" value="NZ_BPUS01000005.1"/>
</dbReference>
<proteinExistence type="predicted"/>
<dbReference type="PANTHER" id="PTHR43591">
    <property type="entry name" value="METHYLTRANSFERASE"/>
    <property type="match status" value="1"/>
</dbReference>